<keyword evidence="2" id="KW-1185">Reference proteome</keyword>
<gene>
    <name evidence="1" type="ORF">BN9_117490</name>
</gene>
<comment type="caution">
    <text evidence="1">The sequence shown here is derived from an EMBL/GenBank/DDBJ whole genome shotgun (WGS) entry which is preliminary data.</text>
</comment>
<evidence type="ECO:0000313" key="2">
    <source>
        <dbReference type="Proteomes" id="UP000053237"/>
    </source>
</evidence>
<dbReference type="Proteomes" id="UP000053237">
    <property type="component" value="Unassembled WGS sequence"/>
</dbReference>
<organism evidence="1 2">
    <name type="scientific">Albugo candida</name>
    <dbReference type="NCBI Taxonomy" id="65357"/>
    <lineage>
        <taxon>Eukaryota</taxon>
        <taxon>Sar</taxon>
        <taxon>Stramenopiles</taxon>
        <taxon>Oomycota</taxon>
        <taxon>Peronosporomycetes</taxon>
        <taxon>Albuginales</taxon>
        <taxon>Albuginaceae</taxon>
        <taxon>Albugo</taxon>
    </lineage>
</organism>
<dbReference type="AlphaFoldDB" id="A0A024FV38"/>
<protein>
    <submittedName>
        <fullName evidence="1">Uncharacterized protein</fullName>
    </submittedName>
</protein>
<sequence>MKMYQLNALCVSMLGVSTKGNNKRDVSYMEMRSVLDEQRKRIWGLSVTIAPTELPGCNLVAFSMDNSNDADETIDRCLSGSMGESFPRSDLSIHHLANEENRQRADSHVINTKSDFLDEPERMEDSTHMSDLHVHGVGCWNISSLLKDQLVSEKKLKKNGEKWWILNSDEFIRLAVKGVYVIDRRRYKYRTWYDVSFRRYIDEVSEDIRESNLVLPTVEYDGRSFENQKVEIRFGDEMIKLPDEAYTEFKIRLHKRGYALSENHKYVRVKGKDKRPRVSIGKIVFPIKAGICTKPQVSIDIIVYDNIPVHVVRSDSDAWVVGFTYARLDKIGIDTSDGTIKYKFFRQDKRRKEKGREMS</sequence>
<accession>A0A024FV38</accession>
<dbReference type="EMBL" id="CAIX01000414">
    <property type="protein sequence ID" value="CCI10802.1"/>
    <property type="molecule type" value="Genomic_DNA"/>
</dbReference>
<evidence type="ECO:0000313" key="1">
    <source>
        <dbReference type="EMBL" id="CCI10802.1"/>
    </source>
</evidence>
<name>A0A024FV38_9STRA</name>
<proteinExistence type="predicted"/>
<dbReference type="InParanoid" id="A0A024FV38"/>
<reference evidence="1 2" key="1">
    <citation type="submission" date="2012-05" db="EMBL/GenBank/DDBJ databases">
        <title>Recombination and specialization in a pathogen metapopulation.</title>
        <authorList>
            <person name="Gardiner A."/>
            <person name="Kemen E."/>
            <person name="Schultz-Larsen T."/>
            <person name="MacLean D."/>
            <person name="Van Oosterhout C."/>
            <person name="Jones J.D.G."/>
        </authorList>
    </citation>
    <scope>NUCLEOTIDE SEQUENCE [LARGE SCALE GENOMIC DNA]</scope>
    <source>
        <strain evidence="1 2">Ac Nc2</strain>
    </source>
</reference>